<dbReference type="Pfam" id="PF05175">
    <property type="entry name" value="MTS"/>
    <property type="match status" value="1"/>
</dbReference>
<evidence type="ECO:0000313" key="9">
    <source>
        <dbReference type="Proteomes" id="UP000050430"/>
    </source>
</evidence>
<dbReference type="NCBIfam" id="TIGR03534">
    <property type="entry name" value="RF_mod_PrmC"/>
    <property type="match status" value="1"/>
</dbReference>
<name>A0A0P6X122_9CHLR</name>
<evidence type="ECO:0000259" key="7">
    <source>
        <dbReference type="Pfam" id="PF17827"/>
    </source>
</evidence>
<proteinExistence type="predicted"/>
<dbReference type="InterPro" id="IPR007848">
    <property type="entry name" value="Small_mtfrase_dom"/>
</dbReference>
<dbReference type="AlphaFoldDB" id="A0A0P6X122"/>
<dbReference type="PANTHER" id="PTHR18895:SF74">
    <property type="entry name" value="MTRF1L RELEASE FACTOR GLUTAMINE METHYLTRANSFERASE"/>
    <property type="match status" value="1"/>
</dbReference>
<reference evidence="8 9" key="1">
    <citation type="submission" date="2015-07" db="EMBL/GenBank/DDBJ databases">
        <title>Genome sequence of Leptolinea tardivitalis DSM 16556.</title>
        <authorList>
            <person name="Hemp J."/>
            <person name="Ward L.M."/>
            <person name="Pace L.A."/>
            <person name="Fischer W.W."/>
        </authorList>
    </citation>
    <scope>NUCLEOTIDE SEQUENCE [LARGE SCALE GENOMIC DNA]</scope>
    <source>
        <strain evidence="8 9">YMTK-2</strain>
    </source>
</reference>
<dbReference type="InterPro" id="IPR050320">
    <property type="entry name" value="N5-glutamine_MTase"/>
</dbReference>
<dbReference type="EMBL" id="LGCK01000007">
    <property type="protein sequence ID" value="KPL73000.1"/>
    <property type="molecule type" value="Genomic_DNA"/>
</dbReference>
<feature type="domain" description="Release factor glutamine methyltransferase N-terminal" evidence="7">
    <location>
        <begin position="3"/>
        <end position="72"/>
    </location>
</feature>
<organism evidence="8 9">
    <name type="scientific">Leptolinea tardivitalis</name>
    <dbReference type="NCBI Taxonomy" id="229920"/>
    <lineage>
        <taxon>Bacteria</taxon>
        <taxon>Bacillati</taxon>
        <taxon>Chloroflexota</taxon>
        <taxon>Anaerolineae</taxon>
        <taxon>Anaerolineales</taxon>
        <taxon>Anaerolineaceae</taxon>
        <taxon>Leptolinea</taxon>
    </lineage>
</organism>
<keyword evidence="2" id="KW-0489">Methyltransferase</keyword>
<dbReference type="GO" id="GO:0032259">
    <property type="term" value="P:methylation"/>
    <property type="evidence" value="ECO:0007669"/>
    <property type="project" value="UniProtKB-KW"/>
</dbReference>
<evidence type="ECO:0000256" key="3">
    <source>
        <dbReference type="ARBA" id="ARBA00022679"/>
    </source>
</evidence>
<dbReference type="NCBIfam" id="TIGR00536">
    <property type="entry name" value="hemK_fam"/>
    <property type="match status" value="1"/>
</dbReference>
<evidence type="ECO:0000256" key="1">
    <source>
        <dbReference type="ARBA" id="ARBA00012771"/>
    </source>
</evidence>
<dbReference type="InterPro" id="IPR040758">
    <property type="entry name" value="PrmC_N"/>
</dbReference>
<dbReference type="InterPro" id="IPR019874">
    <property type="entry name" value="RF_methyltr_PrmC"/>
</dbReference>
<keyword evidence="3" id="KW-0808">Transferase</keyword>
<dbReference type="Gene3D" id="3.40.50.150">
    <property type="entry name" value="Vaccinia Virus protein VP39"/>
    <property type="match status" value="1"/>
</dbReference>
<keyword evidence="4" id="KW-0949">S-adenosyl-L-methionine</keyword>
<dbReference type="GO" id="GO:0102559">
    <property type="term" value="F:peptide chain release factor N(5)-glutamine methyltransferase activity"/>
    <property type="evidence" value="ECO:0007669"/>
    <property type="project" value="UniProtKB-EC"/>
</dbReference>
<dbReference type="EC" id="2.1.1.297" evidence="1"/>
<protein>
    <recommendedName>
        <fullName evidence="1">peptide chain release factor N(5)-glutamine methyltransferase</fullName>
        <ecNumber evidence="1">2.1.1.297</ecNumber>
    </recommendedName>
</protein>
<evidence type="ECO:0000256" key="5">
    <source>
        <dbReference type="ARBA" id="ARBA00048391"/>
    </source>
</evidence>
<dbReference type="Gene3D" id="1.10.8.10">
    <property type="entry name" value="DNA helicase RuvA subunit, C-terminal domain"/>
    <property type="match status" value="1"/>
</dbReference>
<dbReference type="PATRIC" id="fig|229920.5.peg.1342"/>
<sequence>MADWLINARHLLEPVTNQPGIEAQMVGAFVLQKSRSWIISHPEIELSASEESRMDSCLQQLIEGYPFAYLSGEREFYGRNFDVRPGLLVPRPETELLIEQAFDWLHNHPDRRLAVDVGCGTGCIAVTLAAEIHDMQIDAIDVDPLAIDMTIHNAKKHHVVHQIHVLSGDLLSNSPGRYDLICANLPYIPSDTLSDLPAARFEPLLALDGGIDGLRLIEKLLQQSQSYLRPGGLILLEIEASQGESAPSLVRKYFPTAQVTMHKDLADLPRLVSVQI</sequence>
<dbReference type="InterPro" id="IPR004556">
    <property type="entry name" value="HemK-like"/>
</dbReference>
<dbReference type="Pfam" id="PF17827">
    <property type="entry name" value="PrmC_N"/>
    <property type="match status" value="1"/>
</dbReference>
<evidence type="ECO:0000259" key="6">
    <source>
        <dbReference type="Pfam" id="PF05175"/>
    </source>
</evidence>
<dbReference type="InterPro" id="IPR029063">
    <property type="entry name" value="SAM-dependent_MTases_sf"/>
</dbReference>
<keyword evidence="9" id="KW-1185">Reference proteome</keyword>
<accession>A0A0P6X122</accession>
<evidence type="ECO:0000313" key="8">
    <source>
        <dbReference type="EMBL" id="KPL73000.1"/>
    </source>
</evidence>
<dbReference type="CDD" id="cd02440">
    <property type="entry name" value="AdoMet_MTases"/>
    <property type="match status" value="1"/>
</dbReference>
<gene>
    <name evidence="8" type="ORF">ADM99_06855</name>
</gene>
<dbReference type="STRING" id="229920.ADM99_06855"/>
<dbReference type="SUPFAM" id="SSF53335">
    <property type="entry name" value="S-adenosyl-L-methionine-dependent methyltransferases"/>
    <property type="match status" value="1"/>
</dbReference>
<feature type="domain" description="Methyltransferase small" evidence="6">
    <location>
        <begin position="106"/>
        <end position="187"/>
    </location>
</feature>
<evidence type="ECO:0000256" key="4">
    <source>
        <dbReference type="ARBA" id="ARBA00022691"/>
    </source>
</evidence>
<comment type="catalytic activity">
    <reaction evidence="5">
        <text>L-glutaminyl-[peptide chain release factor] + S-adenosyl-L-methionine = N(5)-methyl-L-glutaminyl-[peptide chain release factor] + S-adenosyl-L-homocysteine + H(+)</text>
        <dbReference type="Rhea" id="RHEA:42896"/>
        <dbReference type="Rhea" id="RHEA-COMP:10271"/>
        <dbReference type="Rhea" id="RHEA-COMP:10272"/>
        <dbReference type="ChEBI" id="CHEBI:15378"/>
        <dbReference type="ChEBI" id="CHEBI:30011"/>
        <dbReference type="ChEBI" id="CHEBI:57856"/>
        <dbReference type="ChEBI" id="CHEBI:59789"/>
        <dbReference type="ChEBI" id="CHEBI:61891"/>
        <dbReference type="EC" id="2.1.1.297"/>
    </reaction>
</comment>
<comment type="caution">
    <text evidence="8">The sequence shown here is derived from an EMBL/GenBank/DDBJ whole genome shotgun (WGS) entry which is preliminary data.</text>
</comment>
<dbReference type="Proteomes" id="UP000050430">
    <property type="component" value="Unassembled WGS sequence"/>
</dbReference>
<dbReference type="PANTHER" id="PTHR18895">
    <property type="entry name" value="HEMK METHYLTRANSFERASE"/>
    <property type="match status" value="1"/>
</dbReference>
<evidence type="ECO:0000256" key="2">
    <source>
        <dbReference type="ARBA" id="ARBA00022603"/>
    </source>
</evidence>